<dbReference type="InterPro" id="IPR050994">
    <property type="entry name" value="At_inactive_RLKs"/>
</dbReference>
<dbReference type="SUPFAM" id="SSF52058">
    <property type="entry name" value="L domain-like"/>
    <property type="match status" value="1"/>
</dbReference>
<sequence length="302" mass="32513">MPSRCTVLLLALACACACWGPRAAAYTKPDQLQIITAFRDAMLARPVHTNWAKALATWTCPTNPANSVGGTCDPCGQLVWGNWDHVACRGERVTYTKEKVPGDGTINHIHITDMLIEGPVPLAELCPLTGLVEFDVDGGDLTGTIPSGFAACYPQLIELDLSYNRLTGTLPPEIADVKTLEQFKVEDNSLSGTIPAEYGNMATVNWMRFSDNNFTGSIPSSLANTALHMSQLTLDGNDFEGDLYALSDHSMISFNAANNPRICGMVPVGLRFAHGFNYANSGLGLPCPEETANGWVDLSETL</sequence>
<comment type="caution">
    <text evidence="5">The sequence shown here is derived from an EMBL/GenBank/DDBJ whole genome shotgun (WGS) entry which is preliminary data.</text>
</comment>
<dbReference type="PANTHER" id="PTHR48010:SF58">
    <property type="entry name" value="RECEPTOR PROTEIN KINASE-LIKE PROTEIN ZAR1"/>
    <property type="match status" value="1"/>
</dbReference>
<dbReference type="Gene3D" id="3.80.10.10">
    <property type="entry name" value="Ribonuclease Inhibitor"/>
    <property type="match status" value="1"/>
</dbReference>
<dbReference type="PROSITE" id="PS51257">
    <property type="entry name" value="PROKAR_LIPOPROTEIN"/>
    <property type="match status" value="1"/>
</dbReference>
<keyword evidence="4" id="KW-0732">Signal</keyword>
<dbReference type="InterPro" id="IPR001611">
    <property type="entry name" value="Leu-rich_rpt"/>
</dbReference>
<reference evidence="5" key="2">
    <citation type="submission" date="2020-11" db="EMBL/GenBank/DDBJ databases">
        <authorList>
            <person name="Cecchin M."/>
            <person name="Marcolungo L."/>
            <person name="Rossato M."/>
            <person name="Girolomoni L."/>
            <person name="Cosentino E."/>
            <person name="Cuine S."/>
            <person name="Li-Beisson Y."/>
            <person name="Delledonne M."/>
            <person name="Ballottari M."/>
        </authorList>
    </citation>
    <scope>NUCLEOTIDE SEQUENCE</scope>
    <source>
        <strain evidence="5">211/11P</strain>
        <tissue evidence="5">Whole cell</tissue>
    </source>
</reference>
<reference evidence="5" key="1">
    <citation type="journal article" date="2019" name="Plant J.">
        <title>Chlorella vulgaris genome assembly and annotation reveals the molecular basis for metabolic acclimation to high light conditions.</title>
        <authorList>
            <person name="Cecchin M."/>
            <person name="Marcolungo L."/>
            <person name="Rossato M."/>
            <person name="Girolomoni L."/>
            <person name="Cosentino E."/>
            <person name="Cuine S."/>
            <person name="Li-Beisson Y."/>
            <person name="Delledonne M."/>
            <person name="Ballottari M."/>
        </authorList>
    </citation>
    <scope>NUCLEOTIDE SEQUENCE</scope>
    <source>
        <strain evidence="5">211/11P</strain>
    </source>
</reference>
<dbReference type="FunFam" id="3.80.10.10:FF:000041">
    <property type="entry name" value="LRR receptor-like serine/threonine-protein kinase ERECTA"/>
    <property type="match status" value="1"/>
</dbReference>
<dbReference type="OrthoDB" id="509867at2759"/>
<dbReference type="EMBL" id="SIDB01000011">
    <property type="protein sequence ID" value="KAI3425934.1"/>
    <property type="molecule type" value="Genomic_DNA"/>
</dbReference>
<proteinExistence type="predicted"/>
<dbReference type="Proteomes" id="UP001055712">
    <property type="component" value="Unassembled WGS sequence"/>
</dbReference>
<organism evidence="5 6">
    <name type="scientific">Chlorella vulgaris</name>
    <name type="common">Green alga</name>
    <dbReference type="NCBI Taxonomy" id="3077"/>
    <lineage>
        <taxon>Eukaryota</taxon>
        <taxon>Viridiplantae</taxon>
        <taxon>Chlorophyta</taxon>
        <taxon>core chlorophytes</taxon>
        <taxon>Trebouxiophyceae</taxon>
        <taxon>Chlorellales</taxon>
        <taxon>Chlorellaceae</taxon>
        <taxon>Chlorella clade</taxon>
        <taxon>Chlorella</taxon>
    </lineage>
</organism>
<evidence type="ECO:0000256" key="3">
    <source>
        <dbReference type="ARBA" id="ARBA00022737"/>
    </source>
</evidence>
<name>A0A9D4THT2_CHLVU</name>
<dbReference type="PANTHER" id="PTHR48010">
    <property type="entry name" value="OS05G0588300 PROTEIN"/>
    <property type="match status" value="1"/>
</dbReference>
<dbReference type="AlphaFoldDB" id="A0A9D4THT2"/>
<dbReference type="Pfam" id="PF00560">
    <property type="entry name" value="LRR_1"/>
    <property type="match status" value="2"/>
</dbReference>
<evidence type="ECO:0000256" key="1">
    <source>
        <dbReference type="ARBA" id="ARBA00004430"/>
    </source>
</evidence>
<keyword evidence="6" id="KW-1185">Reference proteome</keyword>
<comment type="subcellular location">
    <subcellularLocation>
        <location evidence="1">Cytoplasm</location>
        <location evidence="1">Cytoskeleton</location>
        <location evidence="1">Cilium axoneme</location>
    </subcellularLocation>
</comment>
<evidence type="ECO:0000256" key="2">
    <source>
        <dbReference type="ARBA" id="ARBA00022614"/>
    </source>
</evidence>
<dbReference type="InterPro" id="IPR032675">
    <property type="entry name" value="LRR_dom_sf"/>
</dbReference>
<keyword evidence="3" id="KW-0677">Repeat</keyword>
<feature type="signal peptide" evidence="4">
    <location>
        <begin position="1"/>
        <end position="24"/>
    </location>
</feature>
<evidence type="ECO:0000313" key="6">
    <source>
        <dbReference type="Proteomes" id="UP001055712"/>
    </source>
</evidence>
<feature type="chain" id="PRO_5038997996" evidence="4">
    <location>
        <begin position="25"/>
        <end position="302"/>
    </location>
</feature>
<dbReference type="GO" id="GO:0005930">
    <property type="term" value="C:axoneme"/>
    <property type="evidence" value="ECO:0007669"/>
    <property type="project" value="UniProtKB-SubCell"/>
</dbReference>
<accession>A0A9D4THT2</accession>
<gene>
    <name evidence="5" type="ORF">D9Q98_007906</name>
</gene>
<evidence type="ECO:0000313" key="5">
    <source>
        <dbReference type="EMBL" id="KAI3425934.1"/>
    </source>
</evidence>
<keyword evidence="2" id="KW-0433">Leucine-rich repeat</keyword>
<evidence type="ECO:0000256" key="4">
    <source>
        <dbReference type="SAM" id="SignalP"/>
    </source>
</evidence>
<protein>
    <submittedName>
        <fullName evidence="5">Uncharacterized protein</fullName>
    </submittedName>
</protein>